<keyword evidence="3 6" id="KW-0547">Nucleotide-binding</keyword>
<dbReference type="Gene3D" id="2.40.50.100">
    <property type="match status" value="1"/>
</dbReference>
<dbReference type="InterPro" id="IPR005481">
    <property type="entry name" value="BC-like_N"/>
</dbReference>
<dbReference type="GO" id="GO:0005739">
    <property type="term" value="C:mitochondrion"/>
    <property type="evidence" value="ECO:0007669"/>
    <property type="project" value="TreeGrafter"/>
</dbReference>
<dbReference type="Gene3D" id="3.30.470.20">
    <property type="entry name" value="ATP-grasp fold, B domain"/>
    <property type="match status" value="1"/>
</dbReference>
<sequence length="647" mass="72121">MHVAMADQAIHVGPAPSAHSYLLKDRIVNAAIKTNSQAIHPGYGFLSENASFAQYCNHNNLIFIGPPPNAIESMGIKSKSKEIMSKAGVPVIVGYHGIEQNSDFLQQQANNIGYPVMIKAIKGGGGKGMKIVNKESEFFENLLSAKRESLNSFGDDSVLIEKYIQQPRHVEVQVFADQHKNCVYLFERDCSIQRRHQKVLEEAPAPNLSDTLRQHLGETAVRAAKAVGYEGAGTVEFIFDNATNMFYFMEMNTRLQVEHPITEMITGIDLVEWQIKIAEGEELPLKQNEIKYRGHSVEARIYAEEPYNNFLPAAGNLQYLDYPQVSDKVRVETGVQQGDEVSVHYDPMIAKLVVWSETRSDAFAKLKNNLAAFNIAGLSTNVQFLISLCGHPELLKGNVHTGFIQDHINDLLEKNPPNPELISQAIIAIILYQEINTISKNITTDDPYSPFATQTGFRVNHNFIQKIKLKHNLCGKLYDVSIEYCEVGSNSSKYKICFKHNDTNIEINASGSLDTTVPNKFQLICTVDGTLYKSNIAVLQNSIHLFNKDGQNEFTVILPFDENTFDSNEQEIESNTTITSPTQATLERVNVNIGDNVSTGDPIVVLTAMKMEYVVKAQVDGKIENILRKAGDSVRKGEILVKIIPKI</sequence>
<dbReference type="Pfam" id="PF02785">
    <property type="entry name" value="Biotin_carb_C"/>
    <property type="match status" value="1"/>
</dbReference>
<dbReference type="InterPro" id="IPR001882">
    <property type="entry name" value="Biotin_BS"/>
</dbReference>
<reference evidence="10 11" key="1">
    <citation type="submission" date="2019-08" db="EMBL/GenBank/DDBJ databases">
        <authorList>
            <person name="Alioto T."/>
            <person name="Alioto T."/>
            <person name="Gomez Garrido J."/>
        </authorList>
    </citation>
    <scope>NUCLEOTIDE SEQUENCE [LARGE SCALE GENOMIC DNA]</scope>
</reference>
<dbReference type="Gene3D" id="3.40.50.20">
    <property type="match status" value="1"/>
</dbReference>
<feature type="domain" description="ATP-grasp" evidence="8">
    <location>
        <begin position="81"/>
        <end position="279"/>
    </location>
</feature>
<feature type="domain" description="Biotin carboxylation" evidence="9">
    <location>
        <begin position="1"/>
        <end position="409"/>
    </location>
</feature>
<dbReference type="PANTHER" id="PTHR18866">
    <property type="entry name" value="CARBOXYLASE:PYRUVATE/ACETYL-COA/PROPIONYL-COA CARBOXYLASE"/>
    <property type="match status" value="1"/>
</dbReference>
<dbReference type="InterPro" id="IPR000089">
    <property type="entry name" value="Biotin_lipoyl"/>
</dbReference>
<dbReference type="SUPFAM" id="SSF56059">
    <property type="entry name" value="Glutathione synthetase ATP-binding domain-like"/>
    <property type="match status" value="1"/>
</dbReference>
<dbReference type="SUPFAM" id="SSF51246">
    <property type="entry name" value="Rudiment single hybrid motif"/>
    <property type="match status" value="1"/>
</dbReference>
<dbReference type="InterPro" id="IPR050856">
    <property type="entry name" value="Biotin_carboxylase_complex"/>
</dbReference>
<dbReference type="SMART" id="SM00878">
    <property type="entry name" value="Biotin_carb_C"/>
    <property type="match status" value="1"/>
</dbReference>
<dbReference type="Pfam" id="PF02786">
    <property type="entry name" value="CPSase_L_D2"/>
    <property type="match status" value="1"/>
</dbReference>
<dbReference type="SUPFAM" id="SSF51230">
    <property type="entry name" value="Single hybrid motif"/>
    <property type="match status" value="1"/>
</dbReference>
<keyword evidence="4 6" id="KW-0067">ATP-binding</keyword>
<dbReference type="EMBL" id="CABPRJ010002370">
    <property type="protein sequence ID" value="VVC43569.1"/>
    <property type="molecule type" value="Genomic_DNA"/>
</dbReference>
<dbReference type="Gene3D" id="3.30.700.40">
    <property type="match status" value="1"/>
</dbReference>
<name>A0A5E4NK34_9HEMI</name>
<dbReference type="Proteomes" id="UP000325440">
    <property type="component" value="Unassembled WGS sequence"/>
</dbReference>
<dbReference type="InterPro" id="IPR005479">
    <property type="entry name" value="CPAse_ATP-bd"/>
</dbReference>
<dbReference type="InterPro" id="IPR013815">
    <property type="entry name" value="ATP_grasp_subdomain_1"/>
</dbReference>
<dbReference type="PROSITE" id="PS50979">
    <property type="entry name" value="BC"/>
    <property type="match status" value="1"/>
</dbReference>
<dbReference type="InterPro" id="IPR011761">
    <property type="entry name" value="ATP-grasp"/>
</dbReference>
<dbReference type="CDD" id="cd06850">
    <property type="entry name" value="biotinyl_domain"/>
    <property type="match status" value="1"/>
</dbReference>
<dbReference type="AlphaFoldDB" id="A0A5E4NK34"/>
<dbReference type="GO" id="GO:0004485">
    <property type="term" value="F:methylcrotonoyl-CoA carboxylase activity"/>
    <property type="evidence" value="ECO:0007669"/>
    <property type="project" value="TreeGrafter"/>
</dbReference>
<gene>
    <name evidence="10" type="ORF">CINCED_3A019209</name>
</gene>
<keyword evidence="5" id="KW-0092">Biotin</keyword>
<evidence type="ECO:0000259" key="9">
    <source>
        <dbReference type="PROSITE" id="PS50979"/>
    </source>
</evidence>
<evidence type="ECO:0000313" key="11">
    <source>
        <dbReference type="Proteomes" id="UP000325440"/>
    </source>
</evidence>
<protein>
    <submittedName>
        <fullName evidence="10">Single hybrid motif,Biotin carboxylation domain,Biotin carboxylase, C-terminal,Biotin carboxylase</fullName>
    </submittedName>
</protein>
<dbReference type="Pfam" id="PF00289">
    <property type="entry name" value="Biotin_carb_N"/>
    <property type="match status" value="1"/>
</dbReference>
<evidence type="ECO:0000259" key="7">
    <source>
        <dbReference type="PROSITE" id="PS50968"/>
    </source>
</evidence>
<accession>A0A5E4NK34</accession>
<dbReference type="PROSITE" id="PS50968">
    <property type="entry name" value="BIOTINYL_LIPOYL"/>
    <property type="match status" value="1"/>
</dbReference>
<dbReference type="PANTHER" id="PTHR18866:SF33">
    <property type="entry name" value="METHYLCROTONOYL-COA CARBOXYLASE SUBUNIT ALPHA, MITOCHONDRIAL-RELATED"/>
    <property type="match status" value="1"/>
</dbReference>
<dbReference type="InterPro" id="IPR011053">
    <property type="entry name" value="Single_hybrid_motif"/>
</dbReference>
<dbReference type="GO" id="GO:0046872">
    <property type="term" value="F:metal ion binding"/>
    <property type="evidence" value="ECO:0007669"/>
    <property type="project" value="InterPro"/>
</dbReference>
<dbReference type="InterPro" id="IPR016185">
    <property type="entry name" value="PreATP-grasp_dom_sf"/>
</dbReference>
<dbReference type="FunFam" id="3.30.1490.20:FF:000003">
    <property type="entry name" value="acetyl-CoA carboxylase isoform X1"/>
    <property type="match status" value="1"/>
</dbReference>
<evidence type="ECO:0000256" key="4">
    <source>
        <dbReference type="ARBA" id="ARBA00022840"/>
    </source>
</evidence>
<proteinExistence type="predicted"/>
<dbReference type="Pfam" id="PF00364">
    <property type="entry name" value="Biotin_lipoyl"/>
    <property type="match status" value="1"/>
</dbReference>
<evidence type="ECO:0000256" key="6">
    <source>
        <dbReference type="PROSITE-ProRule" id="PRU00409"/>
    </source>
</evidence>
<dbReference type="InterPro" id="IPR005482">
    <property type="entry name" value="Biotin_COase_C"/>
</dbReference>
<feature type="domain" description="Lipoyl-binding" evidence="7">
    <location>
        <begin position="569"/>
        <end position="644"/>
    </location>
</feature>
<evidence type="ECO:0000256" key="2">
    <source>
        <dbReference type="ARBA" id="ARBA00022598"/>
    </source>
</evidence>
<dbReference type="PROSITE" id="PS50975">
    <property type="entry name" value="ATP_GRASP"/>
    <property type="match status" value="1"/>
</dbReference>
<dbReference type="PROSITE" id="PS00867">
    <property type="entry name" value="CPSASE_2"/>
    <property type="match status" value="1"/>
</dbReference>
<evidence type="ECO:0000256" key="3">
    <source>
        <dbReference type="ARBA" id="ARBA00022741"/>
    </source>
</evidence>
<dbReference type="Gene3D" id="3.30.1490.20">
    <property type="entry name" value="ATP-grasp fold, A domain"/>
    <property type="match status" value="1"/>
</dbReference>
<evidence type="ECO:0000256" key="1">
    <source>
        <dbReference type="ARBA" id="ARBA00001953"/>
    </source>
</evidence>
<dbReference type="PROSITE" id="PS00188">
    <property type="entry name" value="BIOTIN"/>
    <property type="match status" value="1"/>
</dbReference>
<dbReference type="InterPro" id="IPR011764">
    <property type="entry name" value="Biotin_carboxylation_dom"/>
</dbReference>
<comment type="cofactor">
    <cofactor evidence="1">
        <name>biotin</name>
        <dbReference type="ChEBI" id="CHEBI:57586"/>
    </cofactor>
</comment>
<dbReference type="GO" id="GO:0005524">
    <property type="term" value="F:ATP binding"/>
    <property type="evidence" value="ECO:0007669"/>
    <property type="project" value="UniProtKB-UniRule"/>
</dbReference>
<dbReference type="InterPro" id="IPR011054">
    <property type="entry name" value="Rudment_hybrid_motif"/>
</dbReference>
<evidence type="ECO:0000259" key="8">
    <source>
        <dbReference type="PROSITE" id="PS50975"/>
    </source>
</evidence>
<evidence type="ECO:0000313" key="10">
    <source>
        <dbReference type="EMBL" id="VVC43569.1"/>
    </source>
</evidence>
<dbReference type="SUPFAM" id="SSF52440">
    <property type="entry name" value="PreATP-grasp domain"/>
    <property type="match status" value="1"/>
</dbReference>
<organism evidence="10 11">
    <name type="scientific">Cinara cedri</name>
    <dbReference type="NCBI Taxonomy" id="506608"/>
    <lineage>
        <taxon>Eukaryota</taxon>
        <taxon>Metazoa</taxon>
        <taxon>Ecdysozoa</taxon>
        <taxon>Arthropoda</taxon>
        <taxon>Hexapoda</taxon>
        <taxon>Insecta</taxon>
        <taxon>Pterygota</taxon>
        <taxon>Neoptera</taxon>
        <taxon>Paraneoptera</taxon>
        <taxon>Hemiptera</taxon>
        <taxon>Sternorrhyncha</taxon>
        <taxon>Aphidomorpha</taxon>
        <taxon>Aphidoidea</taxon>
        <taxon>Aphididae</taxon>
        <taxon>Lachninae</taxon>
        <taxon>Cinara</taxon>
    </lineage>
</organism>
<dbReference type="OrthoDB" id="196847at2759"/>
<evidence type="ECO:0000256" key="5">
    <source>
        <dbReference type="ARBA" id="ARBA00023267"/>
    </source>
</evidence>
<keyword evidence="2" id="KW-0436">Ligase</keyword>
<keyword evidence="11" id="KW-1185">Reference proteome</keyword>
<dbReference type="FunFam" id="3.30.470.20:FF:000028">
    <property type="entry name" value="Methylcrotonoyl-CoA carboxylase subunit alpha, mitochondrial"/>
    <property type="match status" value="1"/>
</dbReference>